<evidence type="ECO:0000256" key="3">
    <source>
        <dbReference type="SAM" id="SignalP"/>
    </source>
</evidence>
<dbReference type="GO" id="GO:0016791">
    <property type="term" value="F:phosphatase activity"/>
    <property type="evidence" value="ECO:0007669"/>
    <property type="project" value="TreeGrafter"/>
</dbReference>
<dbReference type="SUPFAM" id="SSF53254">
    <property type="entry name" value="Phosphoglycerate mutase-like"/>
    <property type="match status" value="1"/>
</dbReference>
<comment type="similarity">
    <text evidence="1">Belongs to the histidine acid phosphatase family.</text>
</comment>
<dbReference type="InterPro" id="IPR029033">
    <property type="entry name" value="His_PPase_superfam"/>
</dbReference>
<evidence type="ECO:0008006" key="6">
    <source>
        <dbReference type="Google" id="ProtNLM"/>
    </source>
</evidence>
<comment type="caution">
    <text evidence="4">The sequence shown here is derived from an EMBL/GenBank/DDBJ whole genome shotgun (WGS) entry which is preliminary data.</text>
</comment>
<dbReference type="PANTHER" id="PTHR11567">
    <property type="entry name" value="ACID PHOSPHATASE-RELATED"/>
    <property type="match status" value="1"/>
</dbReference>
<dbReference type="OrthoDB" id="5821688at2759"/>
<dbReference type="Proteomes" id="UP000078046">
    <property type="component" value="Unassembled WGS sequence"/>
</dbReference>
<dbReference type="AlphaFoldDB" id="A0A177B1V5"/>
<evidence type="ECO:0000256" key="1">
    <source>
        <dbReference type="ARBA" id="ARBA00005375"/>
    </source>
</evidence>
<evidence type="ECO:0000313" key="5">
    <source>
        <dbReference type="Proteomes" id="UP000078046"/>
    </source>
</evidence>
<keyword evidence="2" id="KW-0472">Membrane</keyword>
<keyword evidence="5" id="KW-1185">Reference proteome</keyword>
<feature type="chain" id="PRO_5008056803" description="Lysosomal acid phosphatase" evidence="3">
    <location>
        <begin position="17"/>
        <end position="409"/>
    </location>
</feature>
<proteinExistence type="inferred from homology"/>
<dbReference type="EMBL" id="LWCA01000592">
    <property type="protein sequence ID" value="OAF67712.1"/>
    <property type="molecule type" value="Genomic_DNA"/>
</dbReference>
<keyword evidence="2" id="KW-1133">Transmembrane helix</keyword>
<keyword evidence="2" id="KW-0812">Transmembrane</keyword>
<organism evidence="4 5">
    <name type="scientific">Intoshia linei</name>
    <dbReference type="NCBI Taxonomy" id="1819745"/>
    <lineage>
        <taxon>Eukaryota</taxon>
        <taxon>Metazoa</taxon>
        <taxon>Spiralia</taxon>
        <taxon>Lophotrochozoa</taxon>
        <taxon>Mesozoa</taxon>
        <taxon>Orthonectida</taxon>
        <taxon>Rhopaluridae</taxon>
        <taxon>Intoshia</taxon>
    </lineage>
</organism>
<dbReference type="Pfam" id="PF00328">
    <property type="entry name" value="His_Phos_2"/>
    <property type="match status" value="1"/>
</dbReference>
<dbReference type="CDD" id="cd07061">
    <property type="entry name" value="HP_HAP_like"/>
    <property type="match status" value="1"/>
</dbReference>
<feature type="transmembrane region" description="Helical" evidence="2">
    <location>
        <begin position="373"/>
        <end position="396"/>
    </location>
</feature>
<gene>
    <name evidence="4" type="ORF">A3Q56_04549</name>
</gene>
<dbReference type="InterPro" id="IPR000560">
    <property type="entry name" value="His_Pase_clade-2"/>
</dbReference>
<sequence>MLVWMILLCKIRLEYSKLLTTIVITKNGETKPRNFKFSNNEILWTSENSQLTEKGKINILELGTFLYERYNNYDALFSPNQVSSEIYIQSSDWDRTIQSAYLIGLGMFPNRNNLSVESFNPTTPVPTYVTPLNLDYLIDLSQVCPSVIHNALTRATTRQLRIKYKELLGAISHRLNNATIEISELRRLSLNFMRMADRKENLPLWVYDKYNNIDLLDAINQASQESYLHYYTNALIKKHYGGNFIKKIIQIFDNFLQDYNDLKMHLFSANEETLIIIMSALGIYEDIPNYGASLMIELVEIMDETNENNLHDVKIKFFYRNTNYDNNVPRELFIPGCSQPCSYKDFKKLNKKKMNNDLEKYCNKDEGFSYMDYVIMMFISMFILVVALIIIGITIYRIHAKTYILIETN</sequence>
<evidence type="ECO:0000313" key="4">
    <source>
        <dbReference type="EMBL" id="OAF67712.1"/>
    </source>
</evidence>
<dbReference type="InterPro" id="IPR050645">
    <property type="entry name" value="Histidine_acid_phosphatase"/>
</dbReference>
<dbReference type="Gene3D" id="3.40.50.1240">
    <property type="entry name" value="Phosphoglycerate mutase-like"/>
    <property type="match status" value="1"/>
</dbReference>
<accession>A0A177B1V5</accession>
<name>A0A177B1V5_9BILA</name>
<feature type="signal peptide" evidence="3">
    <location>
        <begin position="1"/>
        <end position="16"/>
    </location>
</feature>
<reference evidence="4 5" key="1">
    <citation type="submission" date="2016-04" db="EMBL/GenBank/DDBJ databases">
        <title>The genome of Intoshia linei affirms orthonectids as highly simplified spiralians.</title>
        <authorList>
            <person name="Mikhailov K.V."/>
            <person name="Slusarev G.S."/>
            <person name="Nikitin M.A."/>
            <person name="Logacheva M.D."/>
            <person name="Penin A."/>
            <person name="Aleoshin V."/>
            <person name="Panchin Y.V."/>
        </authorList>
    </citation>
    <scope>NUCLEOTIDE SEQUENCE [LARGE SCALE GENOMIC DNA]</scope>
    <source>
        <strain evidence="4">Intl2013</strain>
        <tissue evidence="4">Whole animal</tissue>
    </source>
</reference>
<keyword evidence="3" id="KW-0732">Signal</keyword>
<evidence type="ECO:0000256" key="2">
    <source>
        <dbReference type="SAM" id="Phobius"/>
    </source>
</evidence>
<dbReference type="PANTHER" id="PTHR11567:SF171">
    <property type="entry name" value="ACID PHOSPHATASE FAMILY"/>
    <property type="match status" value="1"/>
</dbReference>
<protein>
    <recommendedName>
        <fullName evidence="6">Lysosomal acid phosphatase</fullName>
    </recommendedName>
</protein>